<dbReference type="OrthoDB" id="109316at2"/>
<dbReference type="eggNOG" id="COG3386">
    <property type="taxonomic scope" value="Bacteria"/>
</dbReference>
<organism evidence="3">
    <name type="scientific">Solibacter usitatus (strain Ellin6076)</name>
    <dbReference type="NCBI Taxonomy" id="234267"/>
    <lineage>
        <taxon>Bacteria</taxon>
        <taxon>Pseudomonadati</taxon>
        <taxon>Acidobacteriota</taxon>
        <taxon>Terriglobia</taxon>
        <taxon>Bryobacterales</taxon>
        <taxon>Solibacteraceae</taxon>
        <taxon>Candidatus Solibacter</taxon>
    </lineage>
</organism>
<dbReference type="HOGENOM" id="CLU_269795_0_0_0"/>
<reference evidence="3" key="1">
    <citation type="submission" date="2006-10" db="EMBL/GenBank/DDBJ databases">
        <title>Complete sequence of Solibacter usitatus Ellin6076.</title>
        <authorList>
            <consortium name="US DOE Joint Genome Institute"/>
            <person name="Copeland A."/>
            <person name="Lucas S."/>
            <person name="Lapidus A."/>
            <person name="Barry K."/>
            <person name="Detter J.C."/>
            <person name="Glavina del Rio T."/>
            <person name="Hammon N."/>
            <person name="Israni S."/>
            <person name="Dalin E."/>
            <person name="Tice H."/>
            <person name="Pitluck S."/>
            <person name="Thompson L.S."/>
            <person name="Brettin T."/>
            <person name="Bruce D."/>
            <person name="Han C."/>
            <person name="Tapia R."/>
            <person name="Gilna P."/>
            <person name="Schmutz J."/>
            <person name="Larimer F."/>
            <person name="Land M."/>
            <person name="Hauser L."/>
            <person name="Kyrpides N."/>
            <person name="Mikhailova N."/>
            <person name="Janssen P.H."/>
            <person name="Kuske C.R."/>
            <person name="Richardson P."/>
        </authorList>
    </citation>
    <scope>NUCLEOTIDE SEQUENCE</scope>
    <source>
        <strain evidence="3">Ellin6076</strain>
    </source>
</reference>
<dbReference type="SUPFAM" id="SSF74853">
    <property type="entry name" value="Lamin A/C globular tail domain"/>
    <property type="match status" value="1"/>
</dbReference>
<dbReference type="InterPro" id="IPR036415">
    <property type="entry name" value="Lamin_tail_dom_sf"/>
</dbReference>
<dbReference type="AlphaFoldDB" id="Q01TW4"/>
<dbReference type="Gene3D" id="2.60.40.10">
    <property type="entry name" value="Immunoglobulins"/>
    <property type="match status" value="1"/>
</dbReference>
<sequence precursor="true">MSKLFNSALLAVLGFALMFSSHAQAQCISLTASGTAYTQNFDTLANTGTSSTVPAGWAFGESGTNANTTYTAGTGSSNAGDTYSFGATGSTERALGTLLSGSLVPTIGACFVNNTGSPITSLAVAYTGEEWRLGTAARTDRLNFEYSLNATSVTAGTWVGVAALNFTTPDTATAGAKNGNAAADRTAISSTINSLNIANGATFWIHWTDFDASGADDGLAVDDFSLTPTAGTSNPSGTGSAAPNPVVLGSTTLLKVTVAPGANPTSTGLAVSADLTAIGGSASQAFFDDGTNGDAVAGDNVFSFSATIPANNATGAITLPATITDAQARSGTAFIPLTVNPLSTPPTGVGTANPNSLQANAPTLLTVAVASGANPVSTGITVTADLSAIGGSSPQTLYDDGTHGDVTPGDNLFSFQATVTNATTPGAKILTATIADAQLRSSTAPIALTVQSPPAPTSIKISQVYGGGGNSGSTYTNDFIELFNQSNSAVDISAWSVQQVSATATGTWGVTPLCTGTCLLQPGHYYLVQESKGANGTTPLPTPDVITVDANGIGGLALGAGSGKVALVNNTTPLTGACPASTAIADLVGYGGTGSGGPNCYENFGTGGTPAGALDNLTAAVRKGNGCIDTNINGSDFVTIGPIPRNSGAPVNICGGDATKPSGVGTASPSAVDAADQLLLQVAVTPATNPSFTAITSVIANLTSIGGSANQPFYDDGTHGDPIAGDNVFTFLTATNSDAATGAKYITTTITDALNHTAPAPITVTVASPTCGVERWSVKVGTDSDAGLVNLLNPVRSTVSALRLIPAPADPPGPPLNSRVAPTETTVWVVNGIVSLYKLETDEDYHIVLKDLAGNTMVTEIPSPACDGSTSPFDAAVAAVRAKFDSHFTATINFQSANVPVQMKGVGFFDFIHGQTGVAPNGIELHPILDIAFTTASTTTLTSSPNPALSGQSVTFTATVASVGGTATGTVSFYDGATLLGPGTLGPGGQATFTTNALAIGPHSITASYEGDSVIAQSVSTALTQNVQGTPVITWANPAPITYGSALVGQLNATADVPGTFAYTPPSGTVPPVGNGQILSVIFTPSSSNYAVASKSVTIDVLPASGGGSPANLVPTKTLARVDGQVVATITLANTGGTAAQNVILTVAKIGTVSGTPLPQSVGTIAAGASVQLTVTFPGTVGAAGTGSSLTLSGTATGATFGSTARITLP</sequence>
<dbReference type="InterPro" id="IPR001322">
    <property type="entry name" value="Lamin_tail_dom"/>
</dbReference>
<feature type="chain" id="PRO_5004163172" description="LTD domain-containing protein" evidence="1">
    <location>
        <begin position="26"/>
        <end position="1210"/>
    </location>
</feature>
<dbReference type="eggNOG" id="COG2374">
    <property type="taxonomic scope" value="Bacteria"/>
</dbReference>
<dbReference type="Pfam" id="PF00932">
    <property type="entry name" value="LTD"/>
    <property type="match status" value="1"/>
</dbReference>
<dbReference type="EMBL" id="CP000473">
    <property type="protein sequence ID" value="ABJ86906.1"/>
    <property type="molecule type" value="Genomic_DNA"/>
</dbReference>
<protein>
    <recommendedName>
        <fullName evidence="2">LTD domain-containing protein</fullName>
    </recommendedName>
</protein>
<keyword evidence="1" id="KW-0732">Signal</keyword>
<dbReference type="NCBIfam" id="NF041940">
    <property type="entry name" value="choice_anch_X"/>
    <property type="match status" value="1"/>
</dbReference>
<evidence type="ECO:0000313" key="3">
    <source>
        <dbReference type="EMBL" id="ABJ86906.1"/>
    </source>
</evidence>
<dbReference type="InterPro" id="IPR013783">
    <property type="entry name" value="Ig-like_fold"/>
</dbReference>
<name>Q01TW4_SOLUE</name>
<proteinExistence type="predicted"/>
<dbReference type="Pfam" id="PF16640">
    <property type="entry name" value="Big_3_5"/>
    <property type="match status" value="1"/>
</dbReference>
<dbReference type="KEGG" id="sus:Acid_5965"/>
<dbReference type="STRING" id="234267.Acid_5965"/>
<dbReference type="InParanoid" id="Q01TW4"/>
<feature type="domain" description="LTD" evidence="2">
    <location>
        <begin position="447"/>
        <end position="592"/>
    </location>
</feature>
<dbReference type="PROSITE" id="PS51841">
    <property type="entry name" value="LTD"/>
    <property type="match status" value="1"/>
</dbReference>
<accession>Q01TW4</accession>
<dbReference type="InterPro" id="IPR032109">
    <property type="entry name" value="Big_3_5"/>
</dbReference>
<evidence type="ECO:0000256" key="1">
    <source>
        <dbReference type="SAM" id="SignalP"/>
    </source>
</evidence>
<gene>
    <name evidence="3" type="ordered locus">Acid_5965</name>
</gene>
<evidence type="ECO:0000259" key="2">
    <source>
        <dbReference type="PROSITE" id="PS51841"/>
    </source>
</evidence>
<feature type="signal peptide" evidence="1">
    <location>
        <begin position="1"/>
        <end position="25"/>
    </location>
</feature>